<sequence>MNTGISRLCSALWLPLIIFFSATILTGCGDKTADQRKAFIDFLQNTVMRSGEQIPALSEDQKQKFGPYVNDYAILYGFTQQVNRAKQDSLQPIISDLSAVRMPQDYITYRDSLRQESGSLGVLIQQLQAAKNQADNSKAGLKQPEDLKTVYDKAYTQLVTQPANQLLLVLPALQTLSQNAVLAGDLLQQQAANVTINGMSVQFTTQQQADTYNGLMKTLSQNSTSLSQAQKLLQ</sequence>
<dbReference type="STRING" id="1367852.SAMN05216516_11319"/>
<accession>A0A1I5ATM5</accession>
<organism evidence="1 2">
    <name type="scientific">Izhakiella capsodis</name>
    <dbReference type="NCBI Taxonomy" id="1367852"/>
    <lineage>
        <taxon>Bacteria</taxon>
        <taxon>Pseudomonadati</taxon>
        <taxon>Pseudomonadota</taxon>
        <taxon>Gammaproteobacteria</taxon>
        <taxon>Enterobacterales</taxon>
        <taxon>Erwiniaceae</taxon>
        <taxon>Izhakiella</taxon>
    </lineage>
</organism>
<name>A0A1I5ATM5_9GAMM</name>
<evidence type="ECO:0000313" key="2">
    <source>
        <dbReference type="Proteomes" id="UP000242222"/>
    </source>
</evidence>
<keyword evidence="2" id="KW-1185">Reference proteome</keyword>
<dbReference type="Proteomes" id="UP000242222">
    <property type="component" value="Unassembled WGS sequence"/>
</dbReference>
<dbReference type="Pfam" id="PF11254">
    <property type="entry name" value="DUF3053"/>
    <property type="match status" value="1"/>
</dbReference>
<gene>
    <name evidence="1" type="ORF">SAMN05216516_11319</name>
</gene>
<dbReference type="EMBL" id="FOVC01000013">
    <property type="protein sequence ID" value="SFN65742.1"/>
    <property type="molecule type" value="Genomic_DNA"/>
</dbReference>
<dbReference type="AlphaFoldDB" id="A0A1I5ATM5"/>
<dbReference type="OrthoDB" id="8821151at2"/>
<evidence type="ECO:0000313" key="1">
    <source>
        <dbReference type="EMBL" id="SFN65742.1"/>
    </source>
</evidence>
<dbReference type="InterPro" id="IPR021413">
    <property type="entry name" value="DUF3053"/>
</dbReference>
<dbReference type="RefSeq" id="WP_092879465.1">
    <property type="nucleotide sequence ID" value="NZ_FOVC01000013.1"/>
</dbReference>
<reference evidence="2" key="1">
    <citation type="submission" date="2016-10" db="EMBL/GenBank/DDBJ databases">
        <authorList>
            <person name="Varghese N."/>
            <person name="Submissions S."/>
        </authorList>
    </citation>
    <scope>NUCLEOTIDE SEQUENCE [LARGE SCALE GENOMIC DNA]</scope>
    <source>
        <strain evidence="2">N6PO6</strain>
    </source>
</reference>
<evidence type="ECO:0008006" key="3">
    <source>
        <dbReference type="Google" id="ProtNLM"/>
    </source>
</evidence>
<dbReference type="PROSITE" id="PS51257">
    <property type="entry name" value="PROKAR_LIPOPROTEIN"/>
    <property type="match status" value="1"/>
</dbReference>
<proteinExistence type="predicted"/>
<protein>
    <recommendedName>
        <fullName evidence="3">DUF3053 domain-containing protein</fullName>
    </recommendedName>
</protein>